<gene>
    <name evidence="2" type="ORF">MBM_02158</name>
</gene>
<dbReference type="OMA" id="QTNEYIH"/>
<sequence>MAAPNTTIKRLVICCDGTWMDSDDGIRKPTLIPYKPTASVQIPSNVTRISRALRKHGLDGVPQIIYYHSGVGTSSTKVDMITGGLLGVGISENIREVYSFIAANYTPGDEIVLIGFSRGAFTVRCVASMISVIGLLTREGMENFYPIFKDYQNFKNDKYHDFFPDIPFSEKPKGPDAAQLYRQRLEKVRSSPPKTDPSLTVQNGFTRHYDPDGSKIKTHAVAVWDTVGALGIPNISLLAKLGLPHCTIEYKFFDTNLSGNIRHAFQALALDERRAPLKAAVWEREDRHQTTVDLRQVWFPGAHSNVGGGYDDQEIANISLAWMMDQLASINVSFQDEYIDKIFIQNVRYYEDHPQQQSKLGSLRYRERQWARDDIYEKHKPVRPWGLGKIWDSKTSLWTLAGTGLRTPGLNMRADPETGVLTRIPMQDTNERIHSSVRIRLDLDGLGLDDKGLYKPHALDKKWRPRQVALDVRDPIPWDATWGPGTPRPEGSGPNQVRWVWEYVGPEDEAPVERYMVEETLGPYERKLLLLNKDDPVITVVANPALAR</sequence>
<name>K1X4W1_MARBU</name>
<keyword evidence="3" id="KW-1185">Reference proteome</keyword>
<evidence type="ECO:0000313" key="2">
    <source>
        <dbReference type="EMBL" id="EKD20206.1"/>
    </source>
</evidence>
<dbReference type="InterPro" id="IPR018712">
    <property type="entry name" value="Tle1-like_cat"/>
</dbReference>
<dbReference type="HOGENOM" id="CLU_005049_1_1_1"/>
<dbReference type="KEGG" id="mbe:MBM_02158"/>
<dbReference type="Proteomes" id="UP000006753">
    <property type="component" value="Unassembled WGS sequence"/>
</dbReference>
<accession>K1X4W1</accession>
<dbReference type="OrthoDB" id="3057168at2759"/>
<dbReference type="InParanoid" id="K1X4W1"/>
<dbReference type="SUPFAM" id="SSF53474">
    <property type="entry name" value="alpha/beta-Hydrolases"/>
    <property type="match status" value="1"/>
</dbReference>
<dbReference type="InterPro" id="IPR029058">
    <property type="entry name" value="AB_hydrolase_fold"/>
</dbReference>
<evidence type="ECO:0000313" key="3">
    <source>
        <dbReference type="Proteomes" id="UP000006753"/>
    </source>
</evidence>
<reference evidence="2 3" key="1">
    <citation type="journal article" date="2012" name="BMC Genomics">
        <title>Sequencing the genome of Marssonina brunnea reveals fungus-poplar co-evolution.</title>
        <authorList>
            <person name="Zhu S."/>
            <person name="Cao Y.-Z."/>
            <person name="Jiang C."/>
            <person name="Tan B.-Y."/>
            <person name="Wang Z."/>
            <person name="Feng S."/>
            <person name="Zhang L."/>
            <person name="Su X.-H."/>
            <person name="Brejova B."/>
            <person name="Vinar T."/>
            <person name="Xu M."/>
            <person name="Wang M.-X."/>
            <person name="Zhang S.-G."/>
            <person name="Huang M.-R."/>
            <person name="Wu R."/>
            <person name="Zhou Y."/>
        </authorList>
    </citation>
    <scope>NUCLEOTIDE SEQUENCE [LARGE SCALE GENOMIC DNA]</scope>
    <source>
        <strain evidence="2 3">MB_m1</strain>
    </source>
</reference>
<dbReference type="AlphaFoldDB" id="K1X4W1"/>
<organism evidence="2 3">
    <name type="scientific">Marssonina brunnea f. sp. multigermtubi (strain MB_m1)</name>
    <name type="common">Marssonina leaf spot fungus</name>
    <dbReference type="NCBI Taxonomy" id="1072389"/>
    <lineage>
        <taxon>Eukaryota</taxon>
        <taxon>Fungi</taxon>
        <taxon>Dikarya</taxon>
        <taxon>Ascomycota</taxon>
        <taxon>Pezizomycotina</taxon>
        <taxon>Leotiomycetes</taxon>
        <taxon>Helotiales</taxon>
        <taxon>Drepanopezizaceae</taxon>
        <taxon>Drepanopeziza</taxon>
    </lineage>
</organism>
<dbReference type="PANTHER" id="PTHR33840">
    <property type="match status" value="1"/>
</dbReference>
<dbReference type="Pfam" id="PF09994">
    <property type="entry name" value="T6SS_Tle1-like_cat"/>
    <property type="match status" value="1"/>
</dbReference>
<dbReference type="PANTHER" id="PTHR33840:SF1">
    <property type="entry name" value="TLE1 PHOSPHOLIPASE DOMAIN-CONTAINING PROTEIN"/>
    <property type="match status" value="1"/>
</dbReference>
<dbReference type="eggNOG" id="ENOG502QSYI">
    <property type="taxonomic scope" value="Eukaryota"/>
</dbReference>
<proteinExistence type="predicted"/>
<dbReference type="EMBL" id="JH921430">
    <property type="protein sequence ID" value="EKD20206.1"/>
    <property type="molecule type" value="Genomic_DNA"/>
</dbReference>
<evidence type="ECO:0000259" key="1">
    <source>
        <dbReference type="Pfam" id="PF09994"/>
    </source>
</evidence>
<feature type="domain" description="T6SS Phospholipase effector Tle1-like catalytic" evidence="1">
    <location>
        <begin position="9"/>
        <end position="326"/>
    </location>
</feature>
<protein>
    <recommendedName>
        <fullName evidence="1">T6SS Phospholipase effector Tle1-like catalytic domain-containing protein</fullName>
    </recommendedName>
</protein>